<keyword evidence="4 8" id="KW-0337">GPI-anchor biosynthesis</keyword>
<dbReference type="Gene3D" id="1.10.510.10">
    <property type="entry name" value="Transferase(Phosphotransferase) domain 1"/>
    <property type="match status" value="1"/>
</dbReference>
<feature type="compositionally biased region" description="Pro residues" evidence="9">
    <location>
        <begin position="463"/>
        <end position="475"/>
    </location>
</feature>
<comment type="caution">
    <text evidence="11">The sequence shown here is derived from an EMBL/GenBank/DDBJ whole genome shotgun (WGS) entry which is preliminary data.</text>
</comment>
<dbReference type="GO" id="GO:0072659">
    <property type="term" value="P:protein localization to plasma membrane"/>
    <property type="evidence" value="ECO:0007669"/>
    <property type="project" value="TreeGrafter"/>
</dbReference>
<feature type="region of interest" description="Disordered" evidence="9">
    <location>
        <begin position="457"/>
        <end position="483"/>
    </location>
</feature>
<keyword evidence="6 8" id="KW-1133">Transmembrane helix</keyword>
<feature type="domain" description="Protein kinase" evidence="10">
    <location>
        <begin position="492"/>
        <end position="595"/>
    </location>
</feature>
<dbReference type="GeneID" id="42005961"/>
<dbReference type="InterPro" id="IPR000719">
    <property type="entry name" value="Prot_kinase_dom"/>
</dbReference>
<keyword evidence="7 8" id="KW-0472">Membrane</keyword>
<feature type="transmembrane region" description="Helical" evidence="8">
    <location>
        <begin position="55"/>
        <end position="73"/>
    </location>
</feature>
<dbReference type="RefSeq" id="XP_031023357.1">
    <property type="nucleotide sequence ID" value="XM_031170664.1"/>
</dbReference>
<evidence type="ECO:0000256" key="4">
    <source>
        <dbReference type="ARBA" id="ARBA00022502"/>
    </source>
</evidence>
<feature type="transmembrane region" description="Helical" evidence="8">
    <location>
        <begin position="220"/>
        <end position="238"/>
    </location>
</feature>
<dbReference type="InterPro" id="IPR009447">
    <property type="entry name" value="PIGW/GWT1"/>
</dbReference>
<keyword evidence="8" id="KW-0012">Acyltransferase</keyword>
<dbReference type="AlphaFoldDB" id="A0A507C3J0"/>
<dbReference type="OrthoDB" id="15270at2759"/>
<dbReference type="EMBL" id="QEAO01000035">
    <property type="protein sequence ID" value="TPX32083.1"/>
    <property type="molecule type" value="Genomic_DNA"/>
</dbReference>
<evidence type="ECO:0000256" key="3">
    <source>
        <dbReference type="ARBA" id="ARBA00007559"/>
    </source>
</evidence>
<feature type="transmembrane region" description="Helical" evidence="8">
    <location>
        <begin position="319"/>
        <end position="338"/>
    </location>
</feature>
<evidence type="ECO:0000256" key="1">
    <source>
        <dbReference type="ARBA" id="ARBA00004141"/>
    </source>
</evidence>
<feature type="transmembrane region" description="Helical" evidence="8">
    <location>
        <begin position="79"/>
        <end position="98"/>
    </location>
</feature>
<dbReference type="PROSITE" id="PS50011">
    <property type="entry name" value="PROTEIN_KINASE_DOM"/>
    <property type="match status" value="1"/>
</dbReference>
<dbReference type="PANTHER" id="PTHR20661:SF0">
    <property type="entry name" value="PHOSPHATIDYLINOSITOL-GLYCAN BIOSYNTHESIS CLASS W PROTEIN"/>
    <property type="match status" value="1"/>
</dbReference>
<dbReference type="Pfam" id="PF06423">
    <property type="entry name" value="GWT1"/>
    <property type="match status" value="1"/>
</dbReference>
<evidence type="ECO:0000256" key="7">
    <source>
        <dbReference type="ARBA" id="ARBA00023136"/>
    </source>
</evidence>
<dbReference type="GO" id="GO:0032216">
    <property type="term" value="F:glucosaminyl-phosphatidylinositol O-acyltransferase activity"/>
    <property type="evidence" value="ECO:0007669"/>
    <property type="project" value="TreeGrafter"/>
</dbReference>
<evidence type="ECO:0000256" key="8">
    <source>
        <dbReference type="RuleBase" id="RU280819"/>
    </source>
</evidence>
<evidence type="ECO:0000259" key="10">
    <source>
        <dbReference type="PROSITE" id="PS50011"/>
    </source>
</evidence>
<dbReference type="GO" id="GO:0005524">
    <property type="term" value="F:ATP binding"/>
    <property type="evidence" value="ECO:0007669"/>
    <property type="project" value="InterPro"/>
</dbReference>
<feature type="transmembrane region" description="Helical" evidence="8">
    <location>
        <begin position="286"/>
        <end position="307"/>
    </location>
</feature>
<dbReference type="GO" id="GO:0005789">
    <property type="term" value="C:endoplasmic reticulum membrane"/>
    <property type="evidence" value="ECO:0007669"/>
    <property type="project" value="UniProtKB-SubCell"/>
</dbReference>
<protein>
    <recommendedName>
        <fullName evidence="8">GPI-anchored wall transfer protein</fullName>
        <ecNumber evidence="8">2.3.-.-</ecNumber>
    </recommendedName>
</protein>
<sequence>MDDARRRDKEAFVTGLSGSDITEIYVILWIVVASYTLQQLTAVKFWHKIKPWTRLVLEYAMLVLPVIASVTLAEYNNTLLVMLLALIVTLIVLVRTPRYSLPPSFDGPRFGFLAAFRASLQIVTIVCILAVDFKVFPRRFAKAETYGTSLMDLGVGLFVFSMGIAAGPRLKSTSTLFASRMQSAVMTSIPVLIIAGVRTVATKSFNYNEHVSEYGVHWNFFYTLGILPVIIGAVFAIFPLNAIPVVAVGMLAGYQYALGLGIERYILYAARTNFVSANREGLCSLFGYSTIFLIASYIGSVLLVPSTDVRDFSKWRRHCIYLMFASILLHHSWTYLASYQNIQVSRRIANAPYVIWVVECGCWLVGLFLASDLTVAWTCRPRRIDKNKLDSIEMESCAPVLLEAVNYNQLATFMLANVVMGLINLSMDTINASPRVAIMVIVGYNPLSEKEVKIRADTNHSTSPPPTSSPPPPTPTLSNSPLQLQPKPLSDFKTVCKLGRGAQGAVYLFSTTDSSKNLKTEIECMKQVKGHPAFVSLEAVFQDSNYIYIVIEAVEGVTLLEWLKRSGGKKRICHRHLRPENVMITSTGHIKIVDF</sequence>
<dbReference type="Proteomes" id="UP000319731">
    <property type="component" value="Unassembled WGS sequence"/>
</dbReference>
<dbReference type="PANTHER" id="PTHR20661">
    <property type="entry name" value="PHOSPHATIDYLINOSITOL-GLYCAN BIOSYNTHESIS CLASS W PROTEIN"/>
    <property type="match status" value="1"/>
</dbReference>
<organism evidence="11 12">
    <name type="scientific">Synchytrium microbalum</name>
    <dbReference type="NCBI Taxonomy" id="1806994"/>
    <lineage>
        <taxon>Eukaryota</taxon>
        <taxon>Fungi</taxon>
        <taxon>Fungi incertae sedis</taxon>
        <taxon>Chytridiomycota</taxon>
        <taxon>Chytridiomycota incertae sedis</taxon>
        <taxon>Chytridiomycetes</taxon>
        <taxon>Synchytriales</taxon>
        <taxon>Synchytriaceae</taxon>
        <taxon>Synchytrium</taxon>
    </lineage>
</organism>
<comment type="function">
    <text evidence="8">A acetyltransferase, which acetylates the inositol ring of phosphatidylinositol during biosynthesis of GPI-anchor.</text>
</comment>
<accession>A0A507C3J0</accession>
<feature type="transmembrane region" description="Helical" evidence="8">
    <location>
        <begin position="151"/>
        <end position="170"/>
    </location>
</feature>
<dbReference type="GO" id="GO:0006506">
    <property type="term" value="P:GPI anchor biosynthetic process"/>
    <property type="evidence" value="ECO:0007669"/>
    <property type="project" value="UniProtKB-UniPathway"/>
</dbReference>
<evidence type="ECO:0000313" key="12">
    <source>
        <dbReference type="Proteomes" id="UP000319731"/>
    </source>
</evidence>
<name>A0A507C3J0_9FUNG</name>
<feature type="transmembrane region" description="Helical" evidence="8">
    <location>
        <begin position="353"/>
        <end position="379"/>
    </location>
</feature>
<evidence type="ECO:0000313" key="11">
    <source>
        <dbReference type="EMBL" id="TPX32083.1"/>
    </source>
</evidence>
<comment type="similarity">
    <text evidence="3 8">Belongs to the PIGW family.</text>
</comment>
<comment type="pathway">
    <text evidence="2 8">Glycolipid biosynthesis; glycosylphosphatidylinositol-anchor biosynthesis.</text>
</comment>
<keyword evidence="5 8" id="KW-0812">Transmembrane</keyword>
<feature type="transmembrane region" description="Helical" evidence="8">
    <location>
        <begin position="110"/>
        <end position="131"/>
    </location>
</feature>
<dbReference type="InterPro" id="IPR011009">
    <property type="entry name" value="Kinase-like_dom_sf"/>
</dbReference>
<keyword evidence="8" id="KW-0256">Endoplasmic reticulum</keyword>
<evidence type="ECO:0000256" key="6">
    <source>
        <dbReference type="ARBA" id="ARBA00022989"/>
    </source>
</evidence>
<gene>
    <name evidence="11" type="ORF">SmJEL517_g04736</name>
</gene>
<reference evidence="11 12" key="1">
    <citation type="journal article" date="2019" name="Sci. Rep.">
        <title>Comparative genomics of chytrid fungi reveal insights into the obligate biotrophic and pathogenic lifestyle of Synchytrium endobioticum.</title>
        <authorList>
            <person name="van de Vossenberg B.T.L.H."/>
            <person name="Warris S."/>
            <person name="Nguyen H.D.T."/>
            <person name="van Gent-Pelzer M.P.E."/>
            <person name="Joly D.L."/>
            <person name="van de Geest H.C."/>
            <person name="Bonants P.J.M."/>
            <person name="Smith D.S."/>
            <person name="Levesque C.A."/>
            <person name="van der Lee T.A.J."/>
        </authorList>
    </citation>
    <scope>NUCLEOTIDE SEQUENCE [LARGE SCALE GENOMIC DNA]</scope>
    <source>
        <strain evidence="11 12">JEL517</strain>
    </source>
</reference>
<dbReference type="GO" id="GO:0004672">
    <property type="term" value="F:protein kinase activity"/>
    <property type="evidence" value="ECO:0007669"/>
    <property type="project" value="InterPro"/>
</dbReference>
<feature type="transmembrane region" description="Helical" evidence="8">
    <location>
        <begin position="182"/>
        <end position="200"/>
    </location>
</feature>
<evidence type="ECO:0000256" key="5">
    <source>
        <dbReference type="ARBA" id="ARBA00022692"/>
    </source>
</evidence>
<proteinExistence type="inferred from homology"/>
<feature type="transmembrane region" description="Helical" evidence="8">
    <location>
        <begin position="245"/>
        <end position="266"/>
    </location>
</feature>
<feature type="transmembrane region" description="Helical" evidence="8">
    <location>
        <begin position="24"/>
        <end position="43"/>
    </location>
</feature>
<dbReference type="SUPFAM" id="SSF56112">
    <property type="entry name" value="Protein kinase-like (PK-like)"/>
    <property type="match status" value="1"/>
</dbReference>
<keyword evidence="8" id="KW-0808">Transferase</keyword>
<keyword evidence="12" id="KW-1185">Reference proteome</keyword>
<comment type="subcellular location">
    <subcellularLocation>
        <location evidence="8">Endoplasmic reticulum membrane</location>
        <topology evidence="8">Multi-pass membrane protein</topology>
    </subcellularLocation>
    <subcellularLocation>
        <location evidence="1">Membrane</location>
        <topology evidence="1">Multi-pass membrane protein</topology>
    </subcellularLocation>
</comment>
<evidence type="ECO:0000256" key="2">
    <source>
        <dbReference type="ARBA" id="ARBA00004687"/>
    </source>
</evidence>
<dbReference type="UniPathway" id="UPA00196"/>
<dbReference type="EC" id="2.3.-.-" evidence="8"/>
<evidence type="ECO:0000256" key="9">
    <source>
        <dbReference type="SAM" id="MobiDB-lite"/>
    </source>
</evidence>
<dbReference type="STRING" id="1806994.A0A507C3J0"/>